<gene>
    <name evidence="6" type="ordered locus">Mmc1_3259</name>
</gene>
<dbReference type="Proteomes" id="UP000002586">
    <property type="component" value="Chromosome"/>
</dbReference>
<dbReference type="STRING" id="156889.Mmc1_3259"/>
<dbReference type="eggNOG" id="COG1450">
    <property type="taxonomic scope" value="Bacteria"/>
</dbReference>
<dbReference type="KEGG" id="mgm:Mmc1_3259"/>
<evidence type="ECO:0000256" key="1">
    <source>
        <dbReference type="ARBA" id="ARBA00004370"/>
    </source>
</evidence>
<keyword evidence="7" id="KW-1185">Reference proteome</keyword>
<dbReference type="InterPro" id="IPR013358">
    <property type="entry name" value="Pilus_biogenesis_MshL"/>
</dbReference>
<dbReference type="Gene3D" id="3.55.50.30">
    <property type="match status" value="1"/>
</dbReference>
<dbReference type="InterPro" id="IPR011514">
    <property type="entry name" value="Secretin_N_2"/>
</dbReference>
<dbReference type="EMBL" id="CP000471">
    <property type="protein sequence ID" value="ABK45749.1"/>
    <property type="molecule type" value="Genomic_DNA"/>
</dbReference>
<proteinExistence type="predicted"/>
<evidence type="ECO:0000313" key="7">
    <source>
        <dbReference type="Proteomes" id="UP000002586"/>
    </source>
</evidence>
<dbReference type="NCBIfam" id="TIGR02519">
    <property type="entry name" value="pilus_MshL"/>
    <property type="match status" value="1"/>
</dbReference>
<reference evidence="6 7" key="2">
    <citation type="journal article" date="2012" name="Int. J. Syst. Evol. Microbiol.">
        <title>Magnetococcus marinus gen. nov., sp. nov., a marine, magnetotactic bacterium that represents a novel lineage (Magnetococcaceae fam. nov.; Magnetococcales ord. nov.) at the base of the Alphaproteobacteria.</title>
        <authorList>
            <person name="Bazylinski D.A."/>
            <person name="Williams T.J."/>
            <person name="Lefevre C.T."/>
            <person name="Berg R.J."/>
            <person name="Zhang C.L."/>
            <person name="Bowser S.S."/>
            <person name="Dean A.J."/>
            <person name="Beveridge T.J."/>
        </authorList>
    </citation>
    <scope>NUCLEOTIDE SEQUENCE [LARGE SCALE GENOMIC DNA]</scope>
    <source>
        <strain evidence="7">ATCC BAA-1437 / JCM 17883 / MC-1</strain>
    </source>
</reference>
<dbReference type="Pfam" id="PF00263">
    <property type="entry name" value="Secretin"/>
    <property type="match status" value="1"/>
</dbReference>
<keyword evidence="3" id="KW-0472">Membrane</keyword>
<evidence type="ECO:0000256" key="3">
    <source>
        <dbReference type="ARBA" id="ARBA00023136"/>
    </source>
</evidence>
<keyword evidence="2" id="KW-0732">Signal</keyword>
<evidence type="ECO:0000259" key="5">
    <source>
        <dbReference type="Pfam" id="PF07655"/>
    </source>
</evidence>
<dbReference type="PRINTS" id="PR00811">
    <property type="entry name" value="BCTERIALGSPD"/>
</dbReference>
<dbReference type="PANTHER" id="PTHR30332:SF24">
    <property type="entry name" value="SECRETIN GSPD-RELATED"/>
    <property type="match status" value="1"/>
</dbReference>
<evidence type="ECO:0000259" key="4">
    <source>
        <dbReference type="Pfam" id="PF00263"/>
    </source>
</evidence>
<dbReference type="GO" id="GO:0009306">
    <property type="term" value="P:protein secretion"/>
    <property type="evidence" value="ECO:0007669"/>
    <property type="project" value="InterPro"/>
</dbReference>
<name>A0LCQ6_MAGMM</name>
<reference evidence="7" key="1">
    <citation type="journal article" date="2009" name="Appl. Environ. Microbiol.">
        <title>Complete genome sequence of the chemolithoautotrophic marine magnetotactic coccus strain MC-1.</title>
        <authorList>
            <person name="Schubbe S."/>
            <person name="Williams T.J."/>
            <person name="Xie G."/>
            <person name="Kiss H.E."/>
            <person name="Brettin T.S."/>
            <person name="Martinez D."/>
            <person name="Ross C.A."/>
            <person name="Schuler D."/>
            <person name="Cox B.L."/>
            <person name="Nealson K.H."/>
            <person name="Bazylinski D.A."/>
        </authorList>
    </citation>
    <scope>NUCLEOTIDE SEQUENCE [LARGE SCALE GENOMIC DNA]</scope>
    <source>
        <strain evidence="7">ATCC BAA-1437 / JCM 17883 / MC-1</strain>
    </source>
</reference>
<feature type="domain" description="Type II/III secretion system secretin-like" evidence="4">
    <location>
        <begin position="389"/>
        <end position="571"/>
    </location>
</feature>
<dbReference type="InterPro" id="IPR004846">
    <property type="entry name" value="T2SS/T3SS_dom"/>
</dbReference>
<organism evidence="6 7">
    <name type="scientific">Magnetococcus marinus (strain ATCC BAA-1437 / JCM 17883 / MC-1)</name>
    <dbReference type="NCBI Taxonomy" id="156889"/>
    <lineage>
        <taxon>Bacteria</taxon>
        <taxon>Pseudomonadati</taxon>
        <taxon>Pseudomonadota</taxon>
        <taxon>Magnetococcia</taxon>
        <taxon>Magnetococcales</taxon>
        <taxon>Magnetococcaceae</taxon>
        <taxon>Magnetococcus</taxon>
    </lineage>
</organism>
<evidence type="ECO:0000256" key="2">
    <source>
        <dbReference type="ARBA" id="ARBA00022729"/>
    </source>
</evidence>
<evidence type="ECO:0000313" key="6">
    <source>
        <dbReference type="EMBL" id="ABK45749.1"/>
    </source>
</evidence>
<accession>A0LCQ6</accession>
<comment type="subcellular location">
    <subcellularLocation>
        <location evidence="1">Membrane</location>
    </subcellularLocation>
</comment>
<dbReference type="InterPro" id="IPR050810">
    <property type="entry name" value="Bact_Secretion_Sys_Channel"/>
</dbReference>
<feature type="domain" description="Secretin N-terminal" evidence="5">
    <location>
        <begin position="165"/>
        <end position="235"/>
    </location>
</feature>
<dbReference type="GO" id="GO:0009297">
    <property type="term" value="P:pilus assembly"/>
    <property type="evidence" value="ECO:0007669"/>
    <property type="project" value="InterPro"/>
</dbReference>
<dbReference type="GO" id="GO:0015627">
    <property type="term" value="C:type II protein secretion system complex"/>
    <property type="evidence" value="ECO:0007669"/>
    <property type="project" value="TreeGrafter"/>
</dbReference>
<dbReference type="HOGENOM" id="CLU_341552_0_0_5"/>
<dbReference type="PANTHER" id="PTHR30332">
    <property type="entry name" value="PROBABLE GENERAL SECRETION PATHWAY PROTEIN D"/>
    <property type="match status" value="1"/>
</dbReference>
<dbReference type="Pfam" id="PF07655">
    <property type="entry name" value="Secretin_N_2"/>
    <property type="match status" value="1"/>
</dbReference>
<dbReference type="InterPro" id="IPR001775">
    <property type="entry name" value="GspD/PilQ"/>
</dbReference>
<dbReference type="AlphaFoldDB" id="A0LCQ6"/>
<sequence precursor="true">MNRQEKTMSRQMTIHKYAPCVSWKTGLVLGLVGLLSLSACQTPSSITPSKQHFLRPTDPPPGALTTALPPEAQDVVADTGQADMEEGDQISITVNDTPARTVLLALARDTKKNLDIHPGIQGNVTISVVNQTLPRVLERIAKQVNMRYEINGDTIQVYPDKAFLKIYQVDYVNIVRSSKTTNKISTQLDTNSAMDPAMAGKEVPNQSDMTLTTDFKNDFWASLTANITAIVSQGQASAPEALPAMANGSLPLPSAAPGGTASPAKAEPKVTSSGVVSINQETGVISIFATAADHERIGSYLESLMENAHRQVLIESTVVEVTLSDDHQQGVDWASINDDGLSRLSAPFFANSIGVNGGSRPMALSDLPVFSLPTSINSGFGKITSTVRALAKFGNTKVLSSPKIMALNNQTAVLKVVDNTVFFTVEAEAGSSANASGGTDTTALINTRVHTVPVGLVMSVTPQISADDVVTLNVRPTISSVSRWVSDPNPHLNAGVENLIPEIQVKEMESILRVHSGQITVMGGLMQDKISKVDTGLPLISQVPGIGGLFGYKEKTVSKTELVIFMRPVVMTHGKPRGVAVANSGSSTNTVITPRTMVAPDPAALSAAEAPVMQPREPQASSGGYLNFTNGGQASSYAAPAAPVSPSVVMPQAGMRSPSMTPQAENPSAWNGQQQVVPTTYTGGSQQQGYAQPMQQQGYYQPVQQQGYAQPMQQQGYYQPMQQQGYAQPMQQQGYAQPMQQQGYAQPMQQQGYAQPMQQQGYAQPMQQQGYAQPVAPAAYGMSQGYANPNVALQPSTMGYPVMPNDQQMVAAPDPSMMVQPVPVSPTATH</sequence>
<protein>
    <submittedName>
        <fullName evidence="6">Pilus (MSHA type) biogenesis protein MshL</fullName>
    </submittedName>
</protein>
<dbReference type="GO" id="GO:0019867">
    <property type="term" value="C:outer membrane"/>
    <property type="evidence" value="ECO:0007669"/>
    <property type="project" value="InterPro"/>
</dbReference>